<proteinExistence type="predicted"/>
<dbReference type="InterPro" id="IPR039498">
    <property type="entry name" value="NTP_transf_5"/>
</dbReference>
<evidence type="ECO:0000313" key="2">
    <source>
        <dbReference type="Proteomes" id="UP000623269"/>
    </source>
</evidence>
<dbReference type="Proteomes" id="UP000623269">
    <property type="component" value="Unassembled WGS sequence"/>
</dbReference>
<reference evidence="1" key="1">
    <citation type="submission" date="2020-12" db="EMBL/GenBank/DDBJ databases">
        <title>M. sibirica DSM 26468T genome.</title>
        <authorList>
            <person name="Thieme N."/>
            <person name="Rettenmaier R."/>
            <person name="Zverlov V."/>
            <person name="Liebl W."/>
        </authorList>
    </citation>
    <scope>NUCLEOTIDE SEQUENCE</scope>
    <source>
        <strain evidence="1">DSM 26468</strain>
    </source>
</reference>
<accession>A0A8J7KRK0</accession>
<dbReference type="AlphaFoldDB" id="A0A8J7KRK0"/>
<dbReference type="Pfam" id="PF14907">
    <property type="entry name" value="NTP_transf_5"/>
    <property type="match status" value="1"/>
</dbReference>
<name>A0A8J7KRK0_9FIRM</name>
<gene>
    <name evidence="1" type="ORF">I5677_00575</name>
</gene>
<sequence>MNYHSQILITLLSNAIRGQEPSIEINKTIDWYEVYEEALAHQVHTLIYPCVTRLSPKSKPDPELLSKWEKETMRSVSEQLQHIDIIGHVLDTLYQEGIQVVALKGLILREYYPEPELRTMGDADILVHREDTNKVGKILNSFGYEEGISSNKHIAYIHQYYPCIEVHWTLSNQENNKSPVFTGPIWQNTKKSDLLGNTTYILSDEDQLLHLIVHSLNHIYTSGFGLRQLCDITLFIEAKINTINWRKVKAEVILFSMYNFASSIFILCKRLFFMKIPNDFIDATINTSYIDMLLQDIIHSGVYGKRTPEREACSSILRFLHTQGSTRPFTGFHYKLSFLFPSSKCLGPKYNYAKKNPLLLPIAWLHRGIKNIRRKEFITQSSKINAIGKERAKLLHWLQLR</sequence>
<dbReference type="RefSeq" id="WP_197659611.1">
    <property type="nucleotide sequence ID" value="NZ_JAEAGR010000001.1"/>
</dbReference>
<protein>
    <submittedName>
        <fullName evidence="1">Nucleotidyltransferase family protein</fullName>
    </submittedName>
</protein>
<comment type="caution">
    <text evidence="1">The sequence shown here is derived from an EMBL/GenBank/DDBJ whole genome shotgun (WGS) entry which is preliminary data.</text>
</comment>
<evidence type="ECO:0000313" key="1">
    <source>
        <dbReference type="EMBL" id="MBH1939381.1"/>
    </source>
</evidence>
<keyword evidence="2" id="KW-1185">Reference proteome</keyword>
<organism evidence="1 2">
    <name type="scientific">Mobilitalea sibirica</name>
    <dbReference type="NCBI Taxonomy" id="1462919"/>
    <lineage>
        <taxon>Bacteria</taxon>
        <taxon>Bacillati</taxon>
        <taxon>Bacillota</taxon>
        <taxon>Clostridia</taxon>
        <taxon>Lachnospirales</taxon>
        <taxon>Lachnospiraceae</taxon>
        <taxon>Mobilitalea</taxon>
    </lineage>
</organism>
<dbReference type="EMBL" id="JAEAGR010000001">
    <property type="protein sequence ID" value="MBH1939381.1"/>
    <property type="molecule type" value="Genomic_DNA"/>
</dbReference>
<dbReference type="Gene3D" id="3.30.460.40">
    <property type="match status" value="1"/>
</dbReference>